<dbReference type="AlphaFoldDB" id="A0A382F0K2"/>
<evidence type="ECO:0000256" key="1">
    <source>
        <dbReference type="SAM" id="Phobius"/>
    </source>
</evidence>
<gene>
    <name evidence="3" type="ORF">METZ01_LOCUS208758</name>
</gene>
<dbReference type="Pfam" id="PF09976">
    <property type="entry name" value="TPR_21"/>
    <property type="match status" value="1"/>
</dbReference>
<feature type="domain" description="Ancillary SecYEG translocon subunit/Cell division coordinator CpoB TPR" evidence="2">
    <location>
        <begin position="42"/>
        <end position="173"/>
    </location>
</feature>
<feature type="transmembrane region" description="Helical" evidence="1">
    <location>
        <begin position="44"/>
        <end position="62"/>
    </location>
</feature>
<keyword evidence="1" id="KW-0472">Membrane</keyword>
<dbReference type="InterPro" id="IPR018704">
    <property type="entry name" value="SecYEG/CpoB_TPR"/>
</dbReference>
<dbReference type="InterPro" id="IPR011990">
    <property type="entry name" value="TPR-like_helical_dom_sf"/>
</dbReference>
<reference evidence="3" key="1">
    <citation type="submission" date="2018-05" db="EMBL/GenBank/DDBJ databases">
        <authorList>
            <person name="Lanie J.A."/>
            <person name="Ng W.-L."/>
            <person name="Kazmierczak K.M."/>
            <person name="Andrzejewski T.M."/>
            <person name="Davidsen T.M."/>
            <person name="Wayne K.J."/>
            <person name="Tettelin H."/>
            <person name="Glass J.I."/>
            <person name="Rusch D."/>
            <person name="Podicherti R."/>
            <person name="Tsui H.-C.T."/>
            <person name="Winkler M.E."/>
        </authorList>
    </citation>
    <scope>NUCLEOTIDE SEQUENCE</scope>
</reference>
<keyword evidence="1" id="KW-1133">Transmembrane helix</keyword>
<dbReference type="Gene3D" id="1.25.40.10">
    <property type="entry name" value="Tetratricopeptide repeat domain"/>
    <property type="match status" value="1"/>
</dbReference>
<sequence>QGYEKKRNNMLKPRKKITRKEIKKDPILEKVANTYSFIQNKQKVLIRIGIGVAIGFILLNIWNNQVKKNNEESSFVFTKALVAWQTGDVDNAQLHFESLTDDFGGTANGKIAHYWLGLIAYSAENSEFSAEYLKQFVKFGKADILLPNAYRLLANLSIDGEDYEKAHFYFNKAIKYSYSDIEQMTHKLNLAEFYLIQKRMVEAKAMLVPILDMKDLSSSLKIRAEELSGKLKS</sequence>
<dbReference type="EMBL" id="UINC01047084">
    <property type="protein sequence ID" value="SVB55904.1"/>
    <property type="molecule type" value="Genomic_DNA"/>
</dbReference>
<accession>A0A382F0K2</accession>
<name>A0A382F0K2_9ZZZZ</name>
<dbReference type="SUPFAM" id="SSF48452">
    <property type="entry name" value="TPR-like"/>
    <property type="match status" value="1"/>
</dbReference>
<feature type="non-terminal residue" evidence="3">
    <location>
        <position position="1"/>
    </location>
</feature>
<organism evidence="3">
    <name type="scientific">marine metagenome</name>
    <dbReference type="NCBI Taxonomy" id="408172"/>
    <lineage>
        <taxon>unclassified sequences</taxon>
        <taxon>metagenomes</taxon>
        <taxon>ecological metagenomes</taxon>
    </lineage>
</organism>
<evidence type="ECO:0000313" key="3">
    <source>
        <dbReference type="EMBL" id="SVB55904.1"/>
    </source>
</evidence>
<protein>
    <recommendedName>
        <fullName evidence="2">Ancillary SecYEG translocon subunit/Cell division coordinator CpoB TPR domain-containing protein</fullName>
    </recommendedName>
</protein>
<keyword evidence="1" id="KW-0812">Transmembrane</keyword>
<proteinExistence type="predicted"/>
<evidence type="ECO:0000259" key="2">
    <source>
        <dbReference type="Pfam" id="PF09976"/>
    </source>
</evidence>